<dbReference type="InterPro" id="IPR029044">
    <property type="entry name" value="Nucleotide-diphossugar_trans"/>
</dbReference>
<dbReference type="InParanoid" id="A0A316W5F2"/>
<dbReference type="SUPFAM" id="SSF53448">
    <property type="entry name" value="Nucleotide-diphospho-sugar transferases"/>
    <property type="match status" value="1"/>
</dbReference>
<dbReference type="PANTHER" id="PTHR43867:SF2">
    <property type="entry name" value="CELLULOSE SYNTHASE CATALYTIC SUBUNIT A [UDP-FORMING]"/>
    <property type="match status" value="1"/>
</dbReference>
<dbReference type="GO" id="GO:0016757">
    <property type="term" value="F:glycosyltransferase activity"/>
    <property type="evidence" value="ECO:0007669"/>
    <property type="project" value="UniProtKB-KW"/>
</dbReference>
<gene>
    <name evidence="8" type="ORF">IE81DRAFT_289570</name>
</gene>
<evidence type="ECO:0000256" key="7">
    <source>
        <dbReference type="SAM" id="Phobius"/>
    </source>
</evidence>
<keyword evidence="4 7" id="KW-0812">Transmembrane</keyword>
<keyword evidence="6 7" id="KW-0472">Membrane</keyword>
<evidence type="ECO:0000256" key="2">
    <source>
        <dbReference type="ARBA" id="ARBA00022676"/>
    </source>
</evidence>
<dbReference type="Proteomes" id="UP000245783">
    <property type="component" value="Unassembled WGS sequence"/>
</dbReference>
<dbReference type="CDD" id="cd06423">
    <property type="entry name" value="CESA_like"/>
    <property type="match status" value="1"/>
</dbReference>
<evidence type="ECO:0000256" key="6">
    <source>
        <dbReference type="ARBA" id="ARBA00023136"/>
    </source>
</evidence>
<feature type="transmembrane region" description="Helical" evidence="7">
    <location>
        <begin position="392"/>
        <end position="410"/>
    </location>
</feature>
<evidence type="ECO:0000256" key="3">
    <source>
        <dbReference type="ARBA" id="ARBA00022679"/>
    </source>
</evidence>
<name>A0A316W5F2_9BASI</name>
<evidence type="ECO:0000256" key="1">
    <source>
        <dbReference type="ARBA" id="ARBA00004141"/>
    </source>
</evidence>
<dbReference type="EMBL" id="KZ819375">
    <property type="protein sequence ID" value="PWN42875.1"/>
    <property type="molecule type" value="Genomic_DNA"/>
</dbReference>
<sequence>LLLYIALPPRWNEGLFWAYTVLQTFVSLSVTVEAVHSIRPAILARRARRKAEKEGFPDLAREKDCPFFDIVVVAYLPNEADIILKQMRYIIRQLRYSASRFNLMVVYNTPKPMEALEAEMQALAGRYDNVQVHKVLGSKSKCDNVNYYLKNVSSIADIVAIFDADHCPEACALHWAARCFKTGDIDVVQGNIHASTMLTETLLCTGRCCIYNFDETWLTRLVAAEFDAIYGCFHLGRAAGEFGGSNGYWNASLLRSLGMDGRMLTEDIDATMRAITSGARVAYDIKIVSFETAPTTFKALLKQRLRWSQGWTQVALRHSLTAIKRGAHGAKLRSRLGMWFLLPFREMYFLSAAAIAQHVSLQTCLLLAYVILNPPRTFADFWYGLTGYHVTNWLLAFNIISLATVSMINLRNRSPFTRPWAIILFGICCPLWFTMSSIGAVFAHFRQVAKYEKWNPTARGAPKPKVVIAAPRVDAE</sequence>
<keyword evidence="9" id="KW-1185">Reference proteome</keyword>
<organism evidence="8 9">
    <name type="scientific">Ceraceosorus guamensis</name>
    <dbReference type="NCBI Taxonomy" id="1522189"/>
    <lineage>
        <taxon>Eukaryota</taxon>
        <taxon>Fungi</taxon>
        <taxon>Dikarya</taxon>
        <taxon>Basidiomycota</taxon>
        <taxon>Ustilaginomycotina</taxon>
        <taxon>Exobasidiomycetes</taxon>
        <taxon>Ceraceosorales</taxon>
        <taxon>Ceraceosoraceae</taxon>
        <taxon>Ceraceosorus</taxon>
    </lineage>
</organism>
<dbReference type="RefSeq" id="XP_025370035.1">
    <property type="nucleotide sequence ID" value="XM_025511821.1"/>
</dbReference>
<evidence type="ECO:0008006" key="10">
    <source>
        <dbReference type="Google" id="ProtNLM"/>
    </source>
</evidence>
<evidence type="ECO:0000313" key="8">
    <source>
        <dbReference type="EMBL" id="PWN42875.1"/>
    </source>
</evidence>
<feature type="transmembrane region" description="Helical" evidence="7">
    <location>
        <begin position="422"/>
        <end position="445"/>
    </location>
</feature>
<comment type="subcellular location">
    <subcellularLocation>
        <location evidence="1">Membrane</location>
        <topology evidence="1">Multi-pass membrane protein</topology>
    </subcellularLocation>
</comment>
<dbReference type="GeneID" id="37033691"/>
<dbReference type="InterPro" id="IPR050321">
    <property type="entry name" value="Glycosyltr_2/OpgH_subfam"/>
</dbReference>
<reference evidence="8 9" key="1">
    <citation type="journal article" date="2018" name="Mol. Biol. Evol.">
        <title>Broad Genomic Sampling Reveals a Smut Pathogenic Ancestry of the Fungal Clade Ustilaginomycotina.</title>
        <authorList>
            <person name="Kijpornyongpan T."/>
            <person name="Mondo S.J."/>
            <person name="Barry K."/>
            <person name="Sandor L."/>
            <person name="Lee J."/>
            <person name="Lipzen A."/>
            <person name="Pangilinan J."/>
            <person name="LaButti K."/>
            <person name="Hainaut M."/>
            <person name="Henrissat B."/>
            <person name="Grigoriev I.V."/>
            <person name="Spatafora J.W."/>
            <person name="Aime M.C."/>
        </authorList>
    </citation>
    <scope>NUCLEOTIDE SEQUENCE [LARGE SCALE GENOMIC DNA]</scope>
    <source>
        <strain evidence="8 9">MCA 4658</strain>
    </source>
</reference>
<evidence type="ECO:0000256" key="4">
    <source>
        <dbReference type="ARBA" id="ARBA00022692"/>
    </source>
</evidence>
<dbReference type="PANTHER" id="PTHR43867">
    <property type="entry name" value="CELLULOSE SYNTHASE CATALYTIC SUBUNIT A [UDP-FORMING]"/>
    <property type="match status" value="1"/>
</dbReference>
<proteinExistence type="predicted"/>
<evidence type="ECO:0000256" key="5">
    <source>
        <dbReference type="ARBA" id="ARBA00022989"/>
    </source>
</evidence>
<evidence type="ECO:0000313" key="9">
    <source>
        <dbReference type="Proteomes" id="UP000245783"/>
    </source>
</evidence>
<feature type="transmembrane region" description="Helical" evidence="7">
    <location>
        <begin position="348"/>
        <end position="372"/>
    </location>
</feature>
<accession>A0A316W5F2</accession>
<keyword evidence="3" id="KW-0808">Transferase</keyword>
<protein>
    <recommendedName>
        <fullName evidence="10">Glycosyltransferase 2-like domain-containing protein</fullName>
    </recommendedName>
</protein>
<dbReference type="OrthoDB" id="72851at2759"/>
<dbReference type="Gene3D" id="3.90.550.10">
    <property type="entry name" value="Spore Coat Polysaccharide Biosynthesis Protein SpsA, Chain A"/>
    <property type="match status" value="1"/>
</dbReference>
<feature type="non-terminal residue" evidence="8">
    <location>
        <position position="1"/>
    </location>
</feature>
<dbReference type="GO" id="GO:0016020">
    <property type="term" value="C:membrane"/>
    <property type="evidence" value="ECO:0007669"/>
    <property type="project" value="UniProtKB-SubCell"/>
</dbReference>
<dbReference type="Pfam" id="PF13641">
    <property type="entry name" value="Glyco_tranf_2_3"/>
    <property type="match status" value="1"/>
</dbReference>
<keyword evidence="2" id="KW-0328">Glycosyltransferase</keyword>
<keyword evidence="5 7" id="KW-1133">Transmembrane helix</keyword>
<dbReference type="AlphaFoldDB" id="A0A316W5F2"/>
<dbReference type="STRING" id="1522189.A0A316W5F2"/>